<sequence length="190" mass="21277">MGCCCSTSSDEWSDSDSDSDSSLSDFPPYIRRSTTTVELKQHTTAGTQHACLGAELKGDSGATCDEETLESHPREALDRLSTGGEENAPDWSNSFYSVRLIDADDLEQEQSQWATDEPGPSTVLLTSLFHTPPPETDTVFFQHLFLDQTLICCHHLLLDQTLFFSQHLLLDQTLFFSQHHLLLDQTLFFS</sequence>
<reference evidence="2 3" key="1">
    <citation type="submission" date="2019-04" db="EMBL/GenBank/DDBJ databases">
        <title>Chromosome genome assembly for Takifugu flavidus.</title>
        <authorList>
            <person name="Xiao S."/>
        </authorList>
    </citation>
    <scope>NUCLEOTIDE SEQUENCE [LARGE SCALE GENOMIC DNA]</scope>
    <source>
        <strain evidence="2">HTHZ2018</strain>
        <tissue evidence="2">Muscle</tissue>
    </source>
</reference>
<feature type="region of interest" description="Disordered" evidence="1">
    <location>
        <begin position="1"/>
        <end position="29"/>
    </location>
</feature>
<comment type="caution">
    <text evidence="2">The sequence shown here is derived from an EMBL/GenBank/DDBJ whole genome shotgun (WGS) entry which is preliminary data.</text>
</comment>
<dbReference type="AlphaFoldDB" id="A0A5C6PNI9"/>
<protein>
    <submittedName>
        <fullName evidence="2">Uncharacterized protein</fullName>
    </submittedName>
</protein>
<keyword evidence="3" id="KW-1185">Reference proteome</keyword>
<organism evidence="2 3">
    <name type="scientific">Takifugu flavidus</name>
    <name type="common">sansaifugu</name>
    <dbReference type="NCBI Taxonomy" id="433684"/>
    <lineage>
        <taxon>Eukaryota</taxon>
        <taxon>Metazoa</taxon>
        <taxon>Chordata</taxon>
        <taxon>Craniata</taxon>
        <taxon>Vertebrata</taxon>
        <taxon>Euteleostomi</taxon>
        <taxon>Actinopterygii</taxon>
        <taxon>Neopterygii</taxon>
        <taxon>Teleostei</taxon>
        <taxon>Neoteleostei</taxon>
        <taxon>Acanthomorphata</taxon>
        <taxon>Eupercaria</taxon>
        <taxon>Tetraodontiformes</taxon>
        <taxon>Tetradontoidea</taxon>
        <taxon>Tetraodontidae</taxon>
        <taxon>Takifugu</taxon>
    </lineage>
</organism>
<name>A0A5C6PNI9_9TELE</name>
<dbReference type="Proteomes" id="UP000324091">
    <property type="component" value="Chromosome 1"/>
</dbReference>
<proteinExistence type="predicted"/>
<accession>A0A5C6PNI9</accession>
<evidence type="ECO:0000256" key="1">
    <source>
        <dbReference type="SAM" id="MobiDB-lite"/>
    </source>
</evidence>
<gene>
    <name evidence="2" type="ORF">D4764_01G0008100</name>
</gene>
<evidence type="ECO:0000313" key="2">
    <source>
        <dbReference type="EMBL" id="TWW80995.1"/>
    </source>
</evidence>
<dbReference type="EMBL" id="RHFK02000001">
    <property type="protein sequence ID" value="TWW80995.1"/>
    <property type="molecule type" value="Genomic_DNA"/>
</dbReference>
<evidence type="ECO:0000313" key="3">
    <source>
        <dbReference type="Proteomes" id="UP000324091"/>
    </source>
</evidence>